<gene>
    <name evidence="4" type="ORF">SPPG_03332</name>
</gene>
<feature type="transmembrane region" description="Helical" evidence="2">
    <location>
        <begin position="153"/>
        <end position="173"/>
    </location>
</feature>
<dbReference type="OMA" id="MGIFSFC"/>
<keyword evidence="2" id="KW-0812">Transmembrane</keyword>
<keyword evidence="2" id="KW-1133">Transmembrane helix</keyword>
<dbReference type="PANTHER" id="PTHR13146:SF1">
    <property type="entry name" value="SUGAR PHOSPHATE TRANSPORTER DOMAIN-CONTAINING PROTEIN"/>
    <property type="match status" value="1"/>
</dbReference>
<feature type="transmembrane region" description="Helical" evidence="2">
    <location>
        <begin position="180"/>
        <end position="199"/>
    </location>
</feature>
<feature type="transmembrane region" description="Helical" evidence="2">
    <location>
        <begin position="346"/>
        <end position="365"/>
    </location>
</feature>
<feature type="transmembrane region" description="Helical" evidence="2">
    <location>
        <begin position="281"/>
        <end position="301"/>
    </location>
</feature>
<dbReference type="InterPro" id="IPR037185">
    <property type="entry name" value="EmrE-like"/>
</dbReference>
<feature type="transmembrane region" description="Helical" evidence="2">
    <location>
        <begin position="308"/>
        <end position="326"/>
    </location>
</feature>
<feature type="transmembrane region" description="Helical" evidence="2">
    <location>
        <begin position="123"/>
        <end position="147"/>
    </location>
</feature>
<evidence type="ECO:0000313" key="4">
    <source>
        <dbReference type="EMBL" id="KND01533.1"/>
    </source>
</evidence>
<reference evidence="4 5" key="1">
    <citation type="submission" date="2009-08" db="EMBL/GenBank/DDBJ databases">
        <title>The Genome Sequence of Spizellomyces punctatus strain DAOM BR117.</title>
        <authorList>
            <consortium name="The Broad Institute Genome Sequencing Platform"/>
            <person name="Russ C."/>
            <person name="Cuomo C."/>
            <person name="Shea T."/>
            <person name="Young S.K."/>
            <person name="Zeng Q."/>
            <person name="Koehrsen M."/>
            <person name="Haas B."/>
            <person name="Borodovsky M."/>
            <person name="Guigo R."/>
            <person name="Alvarado L."/>
            <person name="Berlin A."/>
            <person name="Bochicchio J."/>
            <person name="Borenstein D."/>
            <person name="Chapman S."/>
            <person name="Chen Z."/>
            <person name="Engels R."/>
            <person name="Freedman E."/>
            <person name="Gellesch M."/>
            <person name="Goldberg J."/>
            <person name="Griggs A."/>
            <person name="Gujja S."/>
            <person name="Heiman D."/>
            <person name="Hepburn T."/>
            <person name="Howarth C."/>
            <person name="Jen D."/>
            <person name="Larson L."/>
            <person name="Lewis B."/>
            <person name="Mehta T."/>
            <person name="Park D."/>
            <person name="Pearson M."/>
            <person name="Roberts A."/>
            <person name="Saif S."/>
            <person name="Shenoy N."/>
            <person name="Sisk P."/>
            <person name="Stolte C."/>
            <person name="Sykes S."/>
            <person name="Thomson T."/>
            <person name="Walk T."/>
            <person name="White J."/>
            <person name="Yandava C."/>
            <person name="Burger G."/>
            <person name="Gray M.W."/>
            <person name="Holland P.W.H."/>
            <person name="King N."/>
            <person name="Lang F.B.F."/>
            <person name="Roger A.J."/>
            <person name="Ruiz-Trillo I."/>
            <person name="Lander E."/>
            <person name="Nusbaum C."/>
        </authorList>
    </citation>
    <scope>NUCLEOTIDE SEQUENCE [LARGE SCALE GENOMIC DNA]</scope>
    <source>
        <strain evidence="4 5">DAOM BR117</strain>
    </source>
</reference>
<dbReference type="GeneID" id="27686859"/>
<dbReference type="Pfam" id="PF00892">
    <property type="entry name" value="EamA"/>
    <property type="match status" value="1"/>
</dbReference>
<sequence length="397" mass="42717">MPEALEKRHPPAISTALSEDVLRLHVEPSPPGSPPTSPKVISPRILARRSSPAGLAKTKKVVLWNQFVFLTTGLISTLGGQWLHYKGAADGRSMLTVLATYIGMVTIHLLPEPNSQRRPEPTIAHKSVLCVAFMDVLGNVVLTIGQFSVGSGLFQVIYASMVVFTAFLSRIFLKRTLNAAQWLAVFLIMMGLSINATGGSDLEEKTSHAKVVAGFFITLMGTCIYSGVYTLNDYLLSNAAIPMAPRQQCFWVGLYSGLICLVLMLFSSIPTLREMPLNDFGVIGMYLVLVVSSLGHNLTYFELLESTGAVATGVLQALRAVLVFGLSHLMFCQRDTAQCFTAQKGMSTLVVVAGVIGFSVAKAVGGSSKNRGEFSRVPDGSGRGENIDMDAVGKPKK</sequence>
<keyword evidence="5" id="KW-1185">Reference proteome</keyword>
<feature type="domain" description="EamA" evidence="3">
    <location>
        <begin position="79"/>
        <end position="194"/>
    </location>
</feature>
<feature type="transmembrane region" description="Helical" evidence="2">
    <location>
        <begin position="67"/>
        <end position="85"/>
    </location>
</feature>
<dbReference type="PANTHER" id="PTHR13146">
    <property type="match status" value="1"/>
</dbReference>
<dbReference type="InterPro" id="IPR000620">
    <property type="entry name" value="EamA_dom"/>
</dbReference>
<keyword evidence="2" id="KW-0472">Membrane</keyword>
<protein>
    <recommendedName>
        <fullName evidence="3">EamA domain-containing protein</fullName>
    </recommendedName>
</protein>
<accession>A0A0L0HKG8</accession>
<dbReference type="InParanoid" id="A0A0L0HKG8"/>
<dbReference type="OrthoDB" id="29773at2759"/>
<name>A0A0L0HKG8_SPIPD</name>
<dbReference type="RefSeq" id="XP_016609572.1">
    <property type="nucleotide sequence ID" value="XM_016751606.1"/>
</dbReference>
<dbReference type="STRING" id="645134.A0A0L0HKG8"/>
<evidence type="ECO:0000313" key="5">
    <source>
        <dbReference type="Proteomes" id="UP000053201"/>
    </source>
</evidence>
<dbReference type="GO" id="GO:0016020">
    <property type="term" value="C:membrane"/>
    <property type="evidence" value="ECO:0007669"/>
    <property type="project" value="InterPro"/>
</dbReference>
<evidence type="ECO:0000259" key="3">
    <source>
        <dbReference type="Pfam" id="PF00892"/>
    </source>
</evidence>
<proteinExistence type="predicted"/>
<dbReference type="eggNOG" id="ENOG502QW36">
    <property type="taxonomic scope" value="Eukaryota"/>
</dbReference>
<dbReference type="Proteomes" id="UP000053201">
    <property type="component" value="Unassembled WGS sequence"/>
</dbReference>
<dbReference type="EMBL" id="KQ257454">
    <property type="protein sequence ID" value="KND01533.1"/>
    <property type="molecule type" value="Genomic_DNA"/>
</dbReference>
<evidence type="ECO:0000256" key="2">
    <source>
        <dbReference type="SAM" id="Phobius"/>
    </source>
</evidence>
<dbReference type="VEuPathDB" id="FungiDB:SPPG_03332"/>
<feature type="region of interest" description="Disordered" evidence="1">
    <location>
        <begin position="365"/>
        <end position="397"/>
    </location>
</feature>
<dbReference type="SUPFAM" id="SSF103481">
    <property type="entry name" value="Multidrug resistance efflux transporter EmrE"/>
    <property type="match status" value="1"/>
</dbReference>
<feature type="transmembrane region" description="Helical" evidence="2">
    <location>
        <begin position="249"/>
        <end position="269"/>
    </location>
</feature>
<feature type="transmembrane region" description="Helical" evidence="2">
    <location>
        <begin position="91"/>
        <end position="111"/>
    </location>
</feature>
<organism evidence="4 5">
    <name type="scientific">Spizellomyces punctatus (strain DAOM BR117)</name>
    <dbReference type="NCBI Taxonomy" id="645134"/>
    <lineage>
        <taxon>Eukaryota</taxon>
        <taxon>Fungi</taxon>
        <taxon>Fungi incertae sedis</taxon>
        <taxon>Chytridiomycota</taxon>
        <taxon>Chytridiomycota incertae sedis</taxon>
        <taxon>Chytridiomycetes</taxon>
        <taxon>Spizellomycetales</taxon>
        <taxon>Spizellomycetaceae</taxon>
        <taxon>Spizellomyces</taxon>
    </lineage>
</organism>
<feature type="transmembrane region" description="Helical" evidence="2">
    <location>
        <begin position="211"/>
        <end position="228"/>
    </location>
</feature>
<dbReference type="AlphaFoldDB" id="A0A0L0HKG8"/>
<evidence type="ECO:0000256" key="1">
    <source>
        <dbReference type="SAM" id="MobiDB-lite"/>
    </source>
</evidence>